<dbReference type="AlphaFoldDB" id="A0A699XRK2"/>
<dbReference type="EMBL" id="BKCJ011866391">
    <property type="protein sequence ID" value="GFD59551.1"/>
    <property type="molecule type" value="Genomic_DNA"/>
</dbReference>
<feature type="non-terminal residue" evidence="2">
    <location>
        <position position="1"/>
    </location>
</feature>
<proteinExistence type="predicted"/>
<accession>A0A699XRK2</accession>
<comment type="caution">
    <text evidence="2">The sequence shown here is derived from an EMBL/GenBank/DDBJ whole genome shotgun (WGS) entry which is preliminary data.</text>
</comment>
<evidence type="ECO:0000256" key="1">
    <source>
        <dbReference type="SAM" id="MobiDB-lite"/>
    </source>
</evidence>
<reference evidence="2" key="1">
    <citation type="journal article" date="2019" name="Sci. Rep.">
        <title>Draft genome of Tanacetum cinerariifolium, the natural source of mosquito coil.</title>
        <authorList>
            <person name="Yamashiro T."/>
            <person name="Shiraishi A."/>
            <person name="Satake H."/>
            <person name="Nakayama K."/>
        </authorList>
    </citation>
    <scope>NUCLEOTIDE SEQUENCE</scope>
</reference>
<sequence length="82" mass="8973">AGDEHNEQQPERKLKRPRTRLHVDNGRGESSAVAARRNNLTHEGGLEPATSPPAGESSTAPGFLASLLQEVEVDRFAERDKE</sequence>
<feature type="compositionally biased region" description="Basic and acidic residues" evidence="1">
    <location>
        <begin position="1"/>
        <end position="12"/>
    </location>
</feature>
<feature type="region of interest" description="Disordered" evidence="1">
    <location>
        <begin position="1"/>
        <end position="62"/>
    </location>
</feature>
<evidence type="ECO:0000313" key="2">
    <source>
        <dbReference type="EMBL" id="GFD59551.1"/>
    </source>
</evidence>
<gene>
    <name evidence="2" type="ORF">Tci_931520</name>
</gene>
<organism evidence="2">
    <name type="scientific">Tanacetum cinerariifolium</name>
    <name type="common">Dalmatian daisy</name>
    <name type="synonym">Chrysanthemum cinerariifolium</name>
    <dbReference type="NCBI Taxonomy" id="118510"/>
    <lineage>
        <taxon>Eukaryota</taxon>
        <taxon>Viridiplantae</taxon>
        <taxon>Streptophyta</taxon>
        <taxon>Embryophyta</taxon>
        <taxon>Tracheophyta</taxon>
        <taxon>Spermatophyta</taxon>
        <taxon>Magnoliopsida</taxon>
        <taxon>eudicotyledons</taxon>
        <taxon>Gunneridae</taxon>
        <taxon>Pentapetalae</taxon>
        <taxon>asterids</taxon>
        <taxon>campanulids</taxon>
        <taxon>Asterales</taxon>
        <taxon>Asteraceae</taxon>
        <taxon>Asteroideae</taxon>
        <taxon>Anthemideae</taxon>
        <taxon>Anthemidinae</taxon>
        <taxon>Tanacetum</taxon>
    </lineage>
</organism>
<feature type="non-terminal residue" evidence="2">
    <location>
        <position position="82"/>
    </location>
</feature>
<name>A0A699XRK2_TANCI</name>
<protein>
    <submittedName>
        <fullName evidence="2">Uncharacterized protein</fullName>
    </submittedName>
</protein>